<organism evidence="3 4">
    <name type="scientific">Paraglomus brasilianum</name>
    <dbReference type="NCBI Taxonomy" id="144538"/>
    <lineage>
        <taxon>Eukaryota</taxon>
        <taxon>Fungi</taxon>
        <taxon>Fungi incertae sedis</taxon>
        <taxon>Mucoromycota</taxon>
        <taxon>Glomeromycotina</taxon>
        <taxon>Glomeromycetes</taxon>
        <taxon>Paraglomerales</taxon>
        <taxon>Paraglomeraceae</taxon>
        <taxon>Paraglomus</taxon>
    </lineage>
</organism>
<dbReference type="PANTHER" id="PTHR12993">
    <property type="entry name" value="N-ACETYLGLUCOSAMINYL-PHOSPHATIDYLINOSITOL DE-N-ACETYLASE-RELATED"/>
    <property type="match status" value="1"/>
</dbReference>
<reference evidence="3" key="1">
    <citation type="submission" date="2021-06" db="EMBL/GenBank/DDBJ databases">
        <authorList>
            <person name="Kallberg Y."/>
            <person name="Tangrot J."/>
            <person name="Rosling A."/>
        </authorList>
    </citation>
    <scope>NUCLEOTIDE SEQUENCE</scope>
    <source>
        <strain evidence="3">BR232B</strain>
    </source>
</reference>
<proteinExistence type="inferred from homology"/>
<dbReference type="Gene3D" id="3.40.50.10320">
    <property type="entry name" value="LmbE-like"/>
    <property type="match status" value="1"/>
</dbReference>
<dbReference type="Proteomes" id="UP000789739">
    <property type="component" value="Unassembled WGS sequence"/>
</dbReference>
<dbReference type="EMBL" id="CAJVPI010000373">
    <property type="protein sequence ID" value="CAG8526592.1"/>
    <property type="molecule type" value="Genomic_DNA"/>
</dbReference>
<dbReference type="OrthoDB" id="440160at2759"/>
<dbReference type="InterPro" id="IPR003737">
    <property type="entry name" value="GlcNAc_PI_deacetylase-related"/>
</dbReference>
<gene>
    <name evidence="3" type="ORF">PBRASI_LOCUS3899</name>
</gene>
<sequence>MYPPDKNANIVYLTLTCIIQPLGNESGLGRIRTEELEASCKTLGIKETYVNIENHAALQDDPRVHWDPEIISDILKDYVIKNGVDTIITFDDQGISGHPNHISCYNGARNVSTSDFLIYKLKTVNVFRKYISLFDLTYTHYNYRVADGKKKTNGIVKPLAPPDTMLLVSSFGNYIKAREAMKCHKSQLVWFRYLYVLFSRYMVINELERVQ</sequence>
<name>A0A9N9FDL3_9GLOM</name>
<dbReference type="PANTHER" id="PTHR12993:SF11">
    <property type="entry name" value="N-ACETYLGLUCOSAMINYL-PHOSPHATIDYLINOSITOL DE-N-ACETYLASE"/>
    <property type="match status" value="1"/>
</dbReference>
<protein>
    <recommendedName>
        <fullName evidence="2">N-acetylglucosaminylphosphatidylinositol deacetylase</fullName>
        <ecNumber evidence="2">3.5.1.89</ecNumber>
    </recommendedName>
</protein>
<comment type="similarity">
    <text evidence="1">Belongs to the PIGL family.</text>
</comment>
<dbReference type="InterPro" id="IPR024078">
    <property type="entry name" value="LmbE-like_dom_sf"/>
</dbReference>
<evidence type="ECO:0000256" key="2">
    <source>
        <dbReference type="ARBA" id="ARBA00012176"/>
    </source>
</evidence>
<dbReference type="GO" id="GO:0000225">
    <property type="term" value="F:N-acetylglucosaminylphosphatidylinositol deacetylase activity"/>
    <property type="evidence" value="ECO:0007669"/>
    <property type="project" value="UniProtKB-EC"/>
</dbReference>
<dbReference type="AlphaFoldDB" id="A0A9N9FDL3"/>
<dbReference type="GO" id="GO:0005783">
    <property type="term" value="C:endoplasmic reticulum"/>
    <property type="evidence" value="ECO:0007669"/>
    <property type="project" value="TreeGrafter"/>
</dbReference>
<dbReference type="EC" id="3.5.1.89" evidence="2"/>
<evidence type="ECO:0000313" key="3">
    <source>
        <dbReference type="EMBL" id="CAG8526592.1"/>
    </source>
</evidence>
<dbReference type="Pfam" id="PF02585">
    <property type="entry name" value="PIG-L"/>
    <property type="match status" value="1"/>
</dbReference>
<evidence type="ECO:0000256" key="1">
    <source>
        <dbReference type="ARBA" id="ARBA00006066"/>
    </source>
</evidence>
<keyword evidence="4" id="KW-1185">Reference proteome</keyword>
<comment type="caution">
    <text evidence="3">The sequence shown here is derived from an EMBL/GenBank/DDBJ whole genome shotgun (WGS) entry which is preliminary data.</text>
</comment>
<dbReference type="SUPFAM" id="SSF102588">
    <property type="entry name" value="LmbE-like"/>
    <property type="match status" value="1"/>
</dbReference>
<evidence type="ECO:0000313" key="4">
    <source>
        <dbReference type="Proteomes" id="UP000789739"/>
    </source>
</evidence>
<accession>A0A9N9FDL3</accession>